<name>A0AAD4EDD2_9AGAM</name>
<sequence>MIKPAIVEQSAPSKPLKLLPGELTPEVTHNWENTCATYFISTHGTSHKYVMALKDTWLETHWDTKLWKKVLGSQQGSRAFYGWALELQNQTTLLYGNTTHLTDAQLQNQLEANICDDLMTLVLRVKLASTLTLKNWIEEVHHLDEK</sequence>
<dbReference type="AlphaFoldDB" id="A0AAD4EDD2"/>
<evidence type="ECO:0000313" key="1">
    <source>
        <dbReference type="EMBL" id="KAG1904193.1"/>
    </source>
</evidence>
<protein>
    <submittedName>
        <fullName evidence="1">Uncharacterized protein</fullName>
    </submittedName>
</protein>
<gene>
    <name evidence="1" type="ORF">F5891DRAFT_977080</name>
</gene>
<comment type="caution">
    <text evidence="1">The sequence shown here is derived from an EMBL/GenBank/DDBJ whole genome shotgun (WGS) entry which is preliminary data.</text>
</comment>
<dbReference type="GeneID" id="64670968"/>
<dbReference type="EMBL" id="JABBWK010000010">
    <property type="protein sequence ID" value="KAG1904193.1"/>
    <property type="molecule type" value="Genomic_DNA"/>
</dbReference>
<evidence type="ECO:0000313" key="2">
    <source>
        <dbReference type="Proteomes" id="UP001195769"/>
    </source>
</evidence>
<dbReference type="RefSeq" id="XP_041229768.1">
    <property type="nucleotide sequence ID" value="XM_041376670.1"/>
</dbReference>
<proteinExistence type="predicted"/>
<dbReference type="Proteomes" id="UP001195769">
    <property type="component" value="Unassembled WGS sequence"/>
</dbReference>
<keyword evidence="2" id="KW-1185">Reference proteome</keyword>
<organism evidence="1 2">
    <name type="scientific">Suillus fuscotomentosus</name>
    <dbReference type="NCBI Taxonomy" id="1912939"/>
    <lineage>
        <taxon>Eukaryota</taxon>
        <taxon>Fungi</taxon>
        <taxon>Dikarya</taxon>
        <taxon>Basidiomycota</taxon>
        <taxon>Agaricomycotina</taxon>
        <taxon>Agaricomycetes</taxon>
        <taxon>Agaricomycetidae</taxon>
        <taxon>Boletales</taxon>
        <taxon>Suillineae</taxon>
        <taxon>Suillaceae</taxon>
        <taxon>Suillus</taxon>
    </lineage>
</organism>
<reference evidence="1" key="1">
    <citation type="journal article" date="2020" name="New Phytol.">
        <title>Comparative genomics reveals dynamic genome evolution in host specialist ectomycorrhizal fungi.</title>
        <authorList>
            <person name="Lofgren L.A."/>
            <person name="Nguyen N.H."/>
            <person name="Vilgalys R."/>
            <person name="Ruytinx J."/>
            <person name="Liao H.L."/>
            <person name="Branco S."/>
            <person name="Kuo A."/>
            <person name="LaButti K."/>
            <person name="Lipzen A."/>
            <person name="Andreopoulos W."/>
            <person name="Pangilinan J."/>
            <person name="Riley R."/>
            <person name="Hundley H."/>
            <person name="Na H."/>
            <person name="Barry K."/>
            <person name="Grigoriev I.V."/>
            <person name="Stajich J.E."/>
            <person name="Kennedy P.G."/>
        </authorList>
    </citation>
    <scope>NUCLEOTIDE SEQUENCE</scope>
    <source>
        <strain evidence="1">FC203</strain>
    </source>
</reference>
<accession>A0AAD4EDD2</accession>